<name>A0A1D1V216_RAMVA</name>
<dbReference type="STRING" id="947166.A0A1D1V216"/>
<evidence type="ECO:0000256" key="7">
    <source>
        <dbReference type="ARBA" id="ARBA00061776"/>
    </source>
</evidence>
<comment type="caution">
    <text evidence="12">The sequence shown here is derived from an EMBL/GenBank/DDBJ whole genome shotgun (WGS) entry which is preliminary data.</text>
</comment>
<evidence type="ECO:0000256" key="9">
    <source>
        <dbReference type="ARBA" id="ARBA00083862"/>
    </source>
</evidence>
<proteinExistence type="predicted"/>
<accession>A0A1D1V216</accession>
<gene>
    <name evidence="12" type="primary">RvY_06439-1</name>
    <name evidence="12" type="synonym">RvY_06439.1</name>
    <name evidence="12" type="ORF">RvY_06439</name>
</gene>
<evidence type="ECO:0000256" key="6">
    <source>
        <dbReference type="ARBA" id="ARBA00058456"/>
    </source>
</evidence>
<evidence type="ECO:0000256" key="5">
    <source>
        <dbReference type="ARBA" id="ARBA00023242"/>
    </source>
</evidence>
<dbReference type="SUPFAM" id="SSF48371">
    <property type="entry name" value="ARM repeat"/>
    <property type="match status" value="1"/>
</dbReference>
<feature type="domain" description="Beta-catenin-like protein 1 N-terminal" evidence="11">
    <location>
        <begin position="56"/>
        <end position="163"/>
    </location>
</feature>
<evidence type="ECO:0000313" key="13">
    <source>
        <dbReference type="Proteomes" id="UP000186922"/>
    </source>
</evidence>
<keyword evidence="2" id="KW-0597">Phosphoprotein</keyword>
<dbReference type="InterPro" id="IPR011989">
    <property type="entry name" value="ARM-like"/>
</dbReference>
<evidence type="ECO:0000256" key="8">
    <source>
        <dbReference type="ARBA" id="ARBA00070106"/>
    </source>
</evidence>
<dbReference type="FunFam" id="1.25.10.10:FF:001136">
    <property type="entry name" value="Beta-catenin-like protein 1"/>
    <property type="match status" value="1"/>
</dbReference>
<evidence type="ECO:0000256" key="3">
    <source>
        <dbReference type="ARBA" id="ARBA00022737"/>
    </source>
</evidence>
<evidence type="ECO:0000313" key="12">
    <source>
        <dbReference type="EMBL" id="GAU94715.1"/>
    </source>
</evidence>
<dbReference type="OrthoDB" id="1898821at2759"/>
<dbReference type="Pfam" id="PF08216">
    <property type="entry name" value="CTNNBL"/>
    <property type="match status" value="1"/>
</dbReference>
<comment type="subcellular location">
    <subcellularLocation>
        <location evidence="1">Nucleus</location>
    </subcellularLocation>
</comment>
<dbReference type="PANTHER" id="PTHR14978:SF0">
    <property type="entry name" value="BETA-CATENIN-LIKE PROTEIN 1"/>
    <property type="match status" value="1"/>
</dbReference>
<evidence type="ECO:0000256" key="2">
    <source>
        <dbReference type="ARBA" id="ARBA00022553"/>
    </source>
</evidence>
<protein>
    <recommendedName>
        <fullName evidence="8">Beta-catenin-like protein 1</fullName>
    </recommendedName>
    <alternativeName>
        <fullName evidence="9">Nuclear-associated protein</fullName>
    </alternativeName>
</protein>
<comment type="subunit">
    <text evidence="7">Component of the PRP19-CDC5L splicing complex composed of a core complex comprising a homotetramer of PRPF19, CDC5L, PLRG1 and BCAS2, and at least three less stably associated proteins CTNNBL1, CWC15 and HSPA8. Interacts directly with CWC15 and CDC5L in the complex. Interacts with AICDA; the interaction is important for the antibody diversification activity of AICDA. Interacts with PRPF31 (via its NLS). Interacts (via its N-terminal NLS) with KPNA1 and KPNA2.</text>
</comment>
<dbReference type="SMART" id="SM01156">
    <property type="entry name" value="DUF1716"/>
    <property type="match status" value="1"/>
</dbReference>
<dbReference type="EMBL" id="BDGG01000003">
    <property type="protein sequence ID" value="GAU94715.1"/>
    <property type="molecule type" value="Genomic_DNA"/>
</dbReference>
<dbReference type="PANTHER" id="PTHR14978">
    <property type="entry name" value="BETA-CATENIN-LIKE PROTEIN 1 NUCLEAR ASSOCIATED PROTEIN"/>
    <property type="match status" value="1"/>
</dbReference>
<dbReference type="Gene3D" id="1.25.10.10">
    <property type="entry name" value="Leucine-rich Repeat Variant"/>
    <property type="match status" value="1"/>
</dbReference>
<evidence type="ECO:0000256" key="1">
    <source>
        <dbReference type="ARBA" id="ARBA00004123"/>
    </source>
</evidence>
<keyword evidence="3" id="KW-0677">Repeat</keyword>
<dbReference type="GO" id="GO:0010467">
    <property type="term" value="P:gene expression"/>
    <property type="evidence" value="ECO:0007669"/>
    <property type="project" value="UniProtKB-ARBA"/>
</dbReference>
<evidence type="ECO:0000256" key="4">
    <source>
        <dbReference type="ARBA" id="ARBA00023054"/>
    </source>
</evidence>
<dbReference type="GO" id="GO:0005681">
    <property type="term" value="C:spliceosomal complex"/>
    <property type="evidence" value="ECO:0007669"/>
    <property type="project" value="TreeGrafter"/>
</dbReference>
<keyword evidence="13" id="KW-1185">Reference proteome</keyword>
<dbReference type="InterPro" id="IPR016024">
    <property type="entry name" value="ARM-type_fold"/>
</dbReference>
<feature type="compositionally biased region" description="Basic and acidic residues" evidence="10">
    <location>
        <begin position="29"/>
        <end position="39"/>
    </location>
</feature>
<dbReference type="Proteomes" id="UP000186922">
    <property type="component" value="Unassembled WGS sequence"/>
</dbReference>
<dbReference type="AlphaFoldDB" id="A0A1D1V216"/>
<keyword evidence="4" id="KW-0175">Coiled coil</keyword>
<evidence type="ECO:0000259" key="11">
    <source>
        <dbReference type="SMART" id="SM01156"/>
    </source>
</evidence>
<comment type="function">
    <text evidence="6">Component of the PRP19-CDC5L complex that forms an integral part of the spliceosome and is required for activating pre-mRNA splicing. Participates in AID/AICDA-mediated somatic hypermutation (SHM) and class-switch recombination (CSR), 2 processes resulting in the production of high-affinity, mutated isotype-switched antibodies.</text>
</comment>
<evidence type="ECO:0000256" key="10">
    <source>
        <dbReference type="SAM" id="MobiDB-lite"/>
    </source>
</evidence>
<dbReference type="InterPro" id="IPR039678">
    <property type="entry name" value="CTNNBL1"/>
</dbReference>
<feature type="region of interest" description="Disordered" evidence="10">
    <location>
        <begin position="1"/>
        <end position="39"/>
    </location>
</feature>
<dbReference type="InterPro" id="IPR013180">
    <property type="entry name" value="CTNNBL1_N"/>
</dbReference>
<organism evidence="12 13">
    <name type="scientific">Ramazzottius varieornatus</name>
    <name type="common">Water bear</name>
    <name type="synonym">Tardigrade</name>
    <dbReference type="NCBI Taxonomy" id="947166"/>
    <lineage>
        <taxon>Eukaryota</taxon>
        <taxon>Metazoa</taxon>
        <taxon>Ecdysozoa</taxon>
        <taxon>Tardigrada</taxon>
        <taxon>Eutardigrada</taxon>
        <taxon>Parachela</taxon>
        <taxon>Hypsibioidea</taxon>
        <taxon>Ramazzottiidae</taxon>
        <taxon>Ramazzottius</taxon>
    </lineage>
</organism>
<sequence>MDVNEILGAVHATSRKRDTSSARQNGTSEKARSSKFQKLDEDGVAEAPTILPAGFFDAEVQEALDKLNAEPADEREALDEMAVRRILSTFEKTVLKNSELRVKFADEPLKYLDSEFDLKEAIHKLNLLATQPDLYPVVLQMNFVQRIIQLLSHENTVISYATILLLEELTDAETLGESAEEASGFVEALLKEHVVISLIQNLDRLDESFEDDADAIFHTLGVIENILEFKPDSAEPIAKVGALKWILRRINKNMQFDTNKQYASEILSILVQDSAQNRKAVGEMNGVDILLRQLSVYKKKDPQSGDEVEMMENLFNCLNSVLLYGPNRKLFLDGEGIQLMILMLKEKRLSLVSAIKVLSFALTSDDDAEPLCNKFIEALGLGRLFPFFMQPPKQSHKRGGTKENVEEHLCSIVSSLARNTTLDFRKRFLFKFEESEFEKVDRVIDLHRDYVAKVEQCDKEIAKDLQEMDEPDEDTEDQMYLRRLDAGAFTLQKVDILILEIYSDAELEVRKRINRILTMQQVPRESITKPVKEYMEEIKQEHGDVSKRRDYARLSVLMDRFQVVD</sequence>
<keyword evidence="5" id="KW-0539">Nucleus</keyword>
<reference evidence="12 13" key="1">
    <citation type="journal article" date="2016" name="Nat. Commun.">
        <title>Extremotolerant tardigrade genome and improved radiotolerance of human cultured cells by tardigrade-unique protein.</title>
        <authorList>
            <person name="Hashimoto T."/>
            <person name="Horikawa D.D."/>
            <person name="Saito Y."/>
            <person name="Kuwahara H."/>
            <person name="Kozuka-Hata H."/>
            <person name="Shin-I T."/>
            <person name="Minakuchi Y."/>
            <person name="Ohishi K."/>
            <person name="Motoyama A."/>
            <person name="Aizu T."/>
            <person name="Enomoto A."/>
            <person name="Kondo K."/>
            <person name="Tanaka S."/>
            <person name="Hara Y."/>
            <person name="Koshikawa S."/>
            <person name="Sagara H."/>
            <person name="Miura T."/>
            <person name="Yokobori S."/>
            <person name="Miyagawa K."/>
            <person name="Suzuki Y."/>
            <person name="Kubo T."/>
            <person name="Oyama M."/>
            <person name="Kohara Y."/>
            <person name="Fujiyama A."/>
            <person name="Arakawa K."/>
            <person name="Katayama T."/>
            <person name="Toyoda A."/>
            <person name="Kunieda T."/>
        </authorList>
    </citation>
    <scope>NUCLEOTIDE SEQUENCE [LARGE SCALE GENOMIC DNA]</scope>
    <source>
        <strain evidence="12 13">YOKOZUNA-1</strain>
    </source>
</reference>